<dbReference type="InterPro" id="IPR013221">
    <property type="entry name" value="Mur_ligase_cen"/>
</dbReference>
<dbReference type="InterPro" id="IPR036565">
    <property type="entry name" value="Mur-like_cat_sf"/>
</dbReference>
<keyword evidence="3 9" id="KW-0963">Cytoplasm</keyword>
<keyword evidence="9 10" id="KW-0961">Cell wall biogenesis/degradation</keyword>
<dbReference type="PANTHER" id="PTHR43692:SF1">
    <property type="entry name" value="UDP-N-ACETYLMURAMOYLALANINE--D-GLUTAMATE LIGASE"/>
    <property type="match status" value="1"/>
</dbReference>
<accession>A0ABY4X9K5</accession>
<evidence type="ECO:0000259" key="11">
    <source>
        <dbReference type="Pfam" id="PF02875"/>
    </source>
</evidence>
<comment type="function">
    <text evidence="9 10">Cell wall formation. Catalyzes the addition of glutamate to the nucleotide precursor UDP-N-acetylmuramoyl-L-alanine (UMA).</text>
</comment>
<keyword evidence="14" id="KW-1185">Reference proteome</keyword>
<dbReference type="Pfam" id="PF02875">
    <property type="entry name" value="Mur_ligase_C"/>
    <property type="match status" value="1"/>
</dbReference>
<dbReference type="PROSITE" id="PS01011">
    <property type="entry name" value="FOLYLPOLYGLU_SYNT_1"/>
    <property type="match status" value="1"/>
</dbReference>
<dbReference type="InterPro" id="IPR036615">
    <property type="entry name" value="Mur_ligase_C_dom_sf"/>
</dbReference>
<evidence type="ECO:0000256" key="10">
    <source>
        <dbReference type="RuleBase" id="RU003664"/>
    </source>
</evidence>
<keyword evidence="8 9" id="KW-0131">Cell cycle</keyword>
<comment type="similarity">
    <text evidence="9">Belongs to the MurCDEF family.</text>
</comment>
<feature type="binding site" evidence="9">
    <location>
        <begin position="120"/>
        <end position="126"/>
    </location>
    <ligand>
        <name>ATP</name>
        <dbReference type="ChEBI" id="CHEBI:30616"/>
    </ligand>
</feature>
<keyword evidence="4 9" id="KW-0436">Ligase</keyword>
<protein>
    <recommendedName>
        <fullName evidence="9 10">UDP-N-acetylmuramoylalanine--D-glutamate ligase</fullName>
        <ecNumber evidence="9 10">6.3.2.9</ecNumber>
    </recommendedName>
    <alternativeName>
        <fullName evidence="9">D-glutamic acid-adding enzyme</fullName>
    </alternativeName>
    <alternativeName>
        <fullName evidence="9">UDP-N-acetylmuramoyl-L-alanyl-D-glutamate synthetase</fullName>
    </alternativeName>
</protein>
<keyword evidence="9 10" id="KW-0133">Cell shape</keyword>
<proteinExistence type="inferred from homology"/>
<dbReference type="EMBL" id="CP084930">
    <property type="protein sequence ID" value="USI73634.1"/>
    <property type="molecule type" value="Genomic_DNA"/>
</dbReference>
<dbReference type="NCBIfam" id="TIGR01087">
    <property type="entry name" value="murD"/>
    <property type="match status" value="1"/>
</dbReference>
<dbReference type="Pfam" id="PF21799">
    <property type="entry name" value="MurD-like_N"/>
    <property type="match status" value="1"/>
</dbReference>
<dbReference type="SUPFAM" id="SSF53244">
    <property type="entry name" value="MurD-like peptide ligases, peptide-binding domain"/>
    <property type="match status" value="1"/>
</dbReference>
<evidence type="ECO:0000256" key="5">
    <source>
        <dbReference type="ARBA" id="ARBA00022618"/>
    </source>
</evidence>
<dbReference type="RefSeq" id="WP_252167440.1">
    <property type="nucleotide sequence ID" value="NZ_CP084930.1"/>
</dbReference>
<evidence type="ECO:0000256" key="2">
    <source>
        <dbReference type="ARBA" id="ARBA00004752"/>
    </source>
</evidence>
<dbReference type="Pfam" id="PF08245">
    <property type="entry name" value="Mur_ligase_M"/>
    <property type="match status" value="1"/>
</dbReference>
<evidence type="ECO:0000256" key="1">
    <source>
        <dbReference type="ARBA" id="ARBA00004496"/>
    </source>
</evidence>
<comment type="subcellular location">
    <subcellularLocation>
        <location evidence="1 9 10">Cytoplasm</location>
    </subcellularLocation>
</comment>
<dbReference type="HAMAP" id="MF_00639">
    <property type="entry name" value="MurD"/>
    <property type="match status" value="1"/>
</dbReference>
<feature type="domain" description="Mur ligase central" evidence="12">
    <location>
        <begin position="118"/>
        <end position="298"/>
    </location>
</feature>
<dbReference type="EC" id="6.3.2.9" evidence="9 10"/>
<keyword evidence="6 9" id="KW-0547">Nucleotide-binding</keyword>
<organism evidence="13 14">
    <name type="scientific">Sphingomonas morindae</name>
    <dbReference type="NCBI Taxonomy" id="1541170"/>
    <lineage>
        <taxon>Bacteria</taxon>
        <taxon>Pseudomonadati</taxon>
        <taxon>Pseudomonadota</taxon>
        <taxon>Alphaproteobacteria</taxon>
        <taxon>Sphingomonadales</taxon>
        <taxon>Sphingomonadaceae</taxon>
        <taxon>Sphingomonas</taxon>
    </lineage>
</organism>
<dbReference type="Proteomes" id="UP001056937">
    <property type="component" value="Chromosome 1"/>
</dbReference>
<evidence type="ECO:0000256" key="6">
    <source>
        <dbReference type="ARBA" id="ARBA00022741"/>
    </source>
</evidence>
<dbReference type="SUPFAM" id="SSF51984">
    <property type="entry name" value="MurCD N-terminal domain"/>
    <property type="match status" value="1"/>
</dbReference>
<dbReference type="InterPro" id="IPR004101">
    <property type="entry name" value="Mur_ligase_C"/>
</dbReference>
<gene>
    <name evidence="9 13" type="primary">murD</name>
    <name evidence="13" type="ORF">LHA26_03945</name>
</gene>
<evidence type="ECO:0000256" key="7">
    <source>
        <dbReference type="ARBA" id="ARBA00022840"/>
    </source>
</evidence>
<dbReference type="SUPFAM" id="SSF53623">
    <property type="entry name" value="MurD-like peptide ligases, catalytic domain"/>
    <property type="match status" value="1"/>
</dbReference>
<name>A0ABY4X9K5_9SPHN</name>
<sequence length="458" mass="46734">MIRSPAFAGRHYAVLGLARSGLASVAALLAGGARVTAWDADAARRAAPELADAPGLTLADPMTLPLDGMDGIVVSPGVPLNTHPIAARAAAAGVPVIGDIELFALARPTLPPHRVVGITGTNGKSTTTALVHHILEGAGVPTLMGGNIGLPILGQTPLPAGGVYVLELSSFQIDLTHSLACDVAALTNITPDHLDRYADFAAYAAAKRRLFQLQGGGQVAVIATDDDETRAIAALLADPADPAPGDAALFGAQAALPAPAERPLLVTVSAADIADQSRWPALQGPHNAQNVAVACAIAEALGIDPAAIEAGLRSYPGLPHRMERVATINGVLWVNDSKATNATSTAPALGAYQRIHWIAGGRRKTDELDACRPFLGHVAAAYTIGEATELFAALLGTAGVAVTRAGTLDAAVAAAAAAARPGDVVLLSPACASYDQFSDYEARGRAFVQAVRAMEARP</sequence>
<reference evidence="13" key="1">
    <citation type="journal article" date="2022" name="Toxins">
        <title>Genomic Analysis of Sphingopyxis sp. USTB-05 for Biodegrading Cyanobacterial Hepatotoxins.</title>
        <authorList>
            <person name="Liu C."/>
            <person name="Xu Q."/>
            <person name="Zhao Z."/>
            <person name="Zhang H."/>
            <person name="Liu X."/>
            <person name="Yin C."/>
            <person name="Liu Y."/>
            <person name="Yan H."/>
        </authorList>
    </citation>
    <scope>NUCLEOTIDE SEQUENCE</scope>
    <source>
        <strain evidence="13">NBD5</strain>
    </source>
</reference>
<evidence type="ECO:0000256" key="4">
    <source>
        <dbReference type="ARBA" id="ARBA00022598"/>
    </source>
</evidence>
<dbReference type="Gene3D" id="3.90.190.20">
    <property type="entry name" value="Mur ligase, C-terminal domain"/>
    <property type="match status" value="1"/>
</dbReference>
<comment type="pathway">
    <text evidence="2 9 10">Cell wall biogenesis; peptidoglycan biosynthesis.</text>
</comment>
<dbReference type="Gene3D" id="3.40.50.720">
    <property type="entry name" value="NAD(P)-binding Rossmann-like Domain"/>
    <property type="match status" value="1"/>
</dbReference>
<evidence type="ECO:0000313" key="13">
    <source>
        <dbReference type="EMBL" id="USI73634.1"/>
    </source>
</evidence>
<dbReference type="InterPro" id="IPR018109">
    <property type="entry name" value="Folylpolyglutamate_synth_CS"/>
</dbReference>
<dbReference type="Gene3D" id="3.40.1190.10">
    <property type="entry name" value="Mur-like, catalytic domain"/>
    <property type="match status" value="1"/>
</dbReference>
<evidence type="ECO:0000313" key="14">
    <source>
        <dbReference type="Proteomes" id="UP001056937"/>
    </source>
</evidence>
<evidence type="ECO:0000259" key="12">
    <source>
        <dbReference type="Pfam" id="PF08245"/>
    </source>
</evidence>
<evidence type="ECO:0000256" key="8">
    <source>
        <dbReference type="ARBA" id="ARBA00023306"/>
    </source>
</evidence>
<feature type="domain" description="Mur ligase C-terminal" evidence="11">
    <location>
        <begin position="320"/>
        <end position="431"/>
    </location>
</feature>
<evidence type="ECO:0000256" key="3">
    <source>
        <dbReference type="ARBA" id="ARBA00022490"/>
    </source>
</evidence>
<evidence type="ECO:0000256" key="9">
    <source>
        <dbReference type="HAMAP-Rule" id="MF_00639"/>
    </source>
</evidence>
<comment type="catalytic activity">
    <reaction evidence="9 10">
        <text>UDP-N-acetyl-alpha-D-muramoyl-L-alanine + D-glutamate + ATP = UDP-N-acetyl-alpha-D-muramoyl-L-alanyl-D-glutamate + ADP + phosphate + H(+)</text>
        <dbReference type="Rhea" id="RHEA:16429"/>
        <dbReference type="ChEBI" id="CHEBI:15378"/>
        <dbReference type="ChEBI" id="CHEBI:29986"/>
        <dbReference type="ChEBI" id="CHEBI:30616"/>
        <dbReference type="ChEBI" id="CHEBI:43474"/>
        <dbReference type="ChEBI" id="CHEBI:83898"/>
        <dbReference type="ChEBI" id="CHEBI:83900"/>
        <dbReference type="ChEBI" id="CHEBI:456216"/>
        <dbReference type="EC" id="6.3.2.9"/>
    </reaction>
</comment>
<keyword evidence="7 9" id="KW-0067">ATP-binding</keyword>
<dbReference type="InterPro" id="IPR005762">
    <property type="entry name" value="MurD"/>
</dbReference>
<keyword evidence="5 9" id="KW-0132">Cell division</keyword>
<keyword evidence="9 10" id="KW-0573">Peptidoglycan synthesis</keyword>
<dbReference type="PANTHER" id="PTHR43692">
    <property type="entry name" value="UDP-N-ACETYLMURAMOYLALANINE--D-GLUTAMATE LIGASE"/>
    <property type="match status" value="1"/>
</dbReference>
<dbReference type="GO" id="GO:0008764">
    <property type="term" value="F:UDP-N-acetylmuramoylalanine-D-glutamate ligase activity"/>
    <property type="evidence" value="ECO:0007669"/>
    <property type="project" value="UniProtKB-EC"/>
</dbReference>